<gene>
    <name evidence="1" type="ORF">JO380_003184</name>
</gene>
<comment type="caution">
    <text evidence="1">The sequence shown here is derived from an EMBL/GenBank/DDBJ whole genome shotgun (WGS) entry which is preliminary data.</text>
</comment>
<reference evidence="1 2" key="1">
    <citation type="submission" date="2023-07" db="EMBL/GenBank/DDBJ databases">
        <title>Sequencing the genomes of 1000 actinobacteria strains.</title>
        <authorList>
            <person name="Klenk H.-P."/>
        </authorList>
    </citation>
    <scope>NUCLEOTIDE SEQUENCE [LARGE SCALE GENOMIC DNA]</scope>
    <source>
        <strain evidence="1 2">DSM 14785</strain>
    </source>
</reference>
<name>A0ABU0GP11_9CELL</name>
<proteinExistence type="predicted"/>
<dbReference type="Gene3D" id="1.20.120.160">
    <property type="entry name" value="HPT domain"/>
    <property type="match status" value="1"/>
</dbReference>
<accession>A0ABU0GP11</accession>
<evidence type="ECO:0000313" key="2">
    <source>
        <dbReference type="Proteomes" id="UP001240250"/>
    </source>
</evidence>
<dbReference type="Proteomes" id="UP001240250">
    <property type="component" value="Unassembled WGS sequence"/>
</dbReference>
<organism evidence="1 2">
    <name type="scientific">Cellulomonas iranensis</name>
    <dbReference type="NCBI Taxonomy" id="76862"/>
    <lineage>
        <taxon>Bacteria</taxon>
        <taxon>Bacillati</taxon>
        <taxon>Actinomycetota</taxon>
        <taxon>Actinomycetes</taxon>
        <taxon>Micrococcales</taxon>
        <taxon>Cellulomonadaceae</taxon>
        <taxon>Cellulomonas</taxon>
    </lineage>
</organism>
<dbReference type="RefSeq" id="WP_070319817.1">
    <property type="nucleotide sequence ID" value="NZ_CP084585.1"/>
</dbReference>
<protein>
    <submittedName>
        <fullName evidence="1">HPt (Histidine-containing phosphotransfer) domain-containing protein</fullName>
    </submittedName>
</protein>
<dbReference type="SUPFAM" id="SSF47226">
    <property type="entry name" value="Histidine-containing phosphotransfer domain, HPT domain"/>
    <property type="match status" value="1"/>
</dbReference>
<dbReference type="EMBL" id="JAUSVM010000001">
    <property type="protein sequence ID" value="MDQ0426803.1"/>
    <property type="molecule type" value="Genomic_DNA"/>
</dbReference>
<keyword evidence="2" id="KW-1185">Reference proteome</keyword>
<sequence>MSGLLTSARWRELADDLPESPDAVRALVVAYLALLPLRTLALTRALHAGDAVAVRTAALSLHVGSAMVGAHLLADRCHAVERHVAAQGCDQDAARSVEAARDAADATGRVLVALLRRCDELVAHAPDGLDPAR</sequence>
<evidence type="ECO:0000313" key="1">
    <source>
        <dbReference type="EMBL" id="MDQ0426803.1"/>
    </source>
</evidence>
<dbReference type="InterPro" id="IPR036641">
    <property type="entry name" value="HPT_dom_sf"/>
</dbReference>